<evidence type="ECO:0000256" key="2">
    <source>
        <dbReference type="ARBA" id="ARBA00022448"/>
    </source>
</evidence>
<sequence>MPTLRFIGRPFEGFERALQRQIDSFAEHVDDDVTFERDHRPLPEIHEELIETGDIADGTYDIFLCLSDWLPAVAEAGDLLVLDEFVEETPPTGWPDGWADSMRTLVSYDGSTYGVPYHDGPELFHYREDLFESVAEQRAFRAEYGRPLTVPRTWSEFLEVAEFFTRPEEDLWGSVVAAVPDGHNNVYDFLIHLWSRGGQVIDDDGTPAFNSDAGREALEFYHDLIHEHEVVPPESVELESVESGEFYAEGKAAMMWNWAGFGAMAESEDAPVFGRTNYGLIPRGDDPDGVHTSLTVLYGLTIPAGSNHPELAYDFIRHATTTEGDKITTVEGASGTRFSTWRDPEILRSNTFYSVLEEINTNAVNTLPQLPEYVELNEILNEMVESVVVKRSATPDEALAKTERRANELLAEGDE</sequence>
<dbReference type="Pfam" id="PF01547">
    <property type="entry name" value="SBP_bac_1"/>
    <property type="match status" value="1"/>
</dbReference>
<dbReference type="EMBL" id="JAOPKB010000019">
    <property type="protein sequence ID" value="MCU4975452.1"/>
    <property type="molecule type" value="Genomic_DNA"/>
</dbReference>
<dbReference type="Gene3D" id="3.40.190.10">
    <property type="entry name" value="Periplasmic binding protein-like II"/>
    <property type="match status" value="2"/>
</dbReference>
<dbReference type="InterPro" id="IPR006059">
    <property type="entry name" value="SBP"/>
</dbReference>
<evidence type="ECO:0000256" key="1">
    <source>
        <dbReference type="ARBA" id="ARBA00008520"/>
    </source>
</evidence>
<protein>
    <submittedName>
        <fullName evidence="4">Sugar ABC transporter substrate-binding protein</fullName>
    </submittedName>
</protein>
<reference evidence="4 5" key="1">
    <citation type="submission" date="2022-09" db="EMBL/GenBank/DDBJ databases">
        <title>Enrichment on poylsaccharides allowed isolation of novel metabolic and taxonomic groups of Haloarchaea.</title>
        <authorList>
            <person name="Sorokin D.Y."/>
            <person name="Elcheninov A.G."/>
            <person name="Khizhniak T.V."/>
            <person name="Kolganova T.V."/>
            <person name="Kublanov I.V."/>
        </authorList>
    </citation>
    <scope>NUCLEOTIDE SEQUENCE [LARGE SCALE GENOMIC DNA]</scope>
    <source>
        <strain evidence="4 5">AArc-m2/3/4</strain>
    </source>
</reference>
<dbReference type="SUPFAM" id="SSF53850">
    <property type="entry name" value="Periplasmic binding protein-like II"/>
    <property type="match status" value="1"/>
</dbReference>
<keyword evidence="2" id="KW-0813">Transport</keyword>
<comment type="similarity">
    <text evidence="1">Belongs to the bacterial solute-binding protein 1 family.</text>
</comment>
<evidence type="ECO:0000256" key="3">
    <source>
        <dbReference type="ARBA" id="ARBA00022729"/>
    </source>
</evidence>
<keyword evidence="5" id="KW-1185">Reference proteome</keyword>
<evidence type="ECO:0000313" key="5">
    <source>
        <dbReference type="Proteomes" id="UP001320972"/>
    </source>
</evidence>
<keyword evidence="3" id="KW-0732">Signal</keyword>
<dbReference type="PANTHER" id="PTHR43649">
    <property type="entry name" value="ARABINOSE-BINDING PROTEIN-RELATED"/>
    <property type="match status" value="1"/>
</dbReference>
<dbReference type="Proteomes" id="UP001320972">
    <property type="component" value="Unassembled WGS sequence"/>
</dbReference>
<proteinExistence type="inferred from homology"/>
<organism evidence="4 5">
    <name type="scientific">Natronoglomus mannanivorans</name>
    <dbReference type="NCBI Taxonomy" id="2979990"/>
    <lineage>
        <taxon>Archaea</taxon>
        <taxon>Methanobacteriati</taxon>
        <taxon>Methanobacteriota</taxon>
        <taxon>Stenosarchaea group</taxon>
        <taxon>Halobacteria</taxon>
        <taxon>Halobacteriales</taxon>
        <taxon>Natrialbaceae</taxon>
        <taxon>Natronoglomus</taxon>
    </lineage>
</organism>
<gene>
    <name evidence="4" type="ORF">OB955_22435</name>
</gene>
<dbReference type="CDD" id="cd13585">
    <property type="entry name" value="PBP2_TMBP_like"/>
    <property type="match status" value="1"/>
</dbReference>
<comment type="caution">
    <text evidence="4">The sequence shown here is derived from an EMBL/GenBank/DDBJ whole genome shotgun (WGS) entry which is preliminary data.</text>
</comment>
<dbReference type="PANTHER" id="PTHR43649:SF34">
    <property type="entry name" value="ABC TRANSPORTER PERIPLASMIC-BINDING PROTEIN YCJN-RELATED"/>
    <property type="match status" value="1"/>
</dbReference>
<dbReference type="RefSeq" id="WP_338009169.1">
    <property type="nucleotide sequence ID" value="NZ_JAOPKB010000019.1"/>
</dbReference>
<evidence type="ECO:0000313" key="4">
    <source>
        <dbReference type="EMBL" id="MCU4975452.1"/>
    </source>
</evidence>
<dbReference type="InterPro" id="IPR050490">
    <property type="entry name" value="Bact_solute-bd_prot1"/>
</dbReference>
<name>A0ABT2QKI6_9EURY</name>
<accession>A0ABT2QKI6</accession>